<dbReference type="InterPro" id="IPR013083">
    <property type="entry name" value="Znf_RING/FYVE/PHD"/>
</dbReference>
<comment type="caution">
    <text evidence="1">The sequence shown here is derived from an EMBL/GenBank/DDBJ whole genome shotgun (WGS) entry which is preliminary data.</text>
</comment>
<protein>
    <recommendedName>
        <fullName evidence="3">FYVE-type zinc finger domain-containing protein</fullName>
    </recommendedName>
</protein>
<name>A0AAV6UBW3_9ARAC</name>
<dbReference type="EMBL" id="JAFNEN010000512">
    <property type="protein sequence ID" value="KAG8181499.1"/>
    <property type="molecule type" value="Genomic_DNA"/>
</dbReference>
<dbReference type="Gene3D" id="3.30.40.10">
    <property type="entry name" value="Zinc/RING finger domain, C3HC4 (zinc finger)"/>
    <property type="match status" value="1"/>
</dbReference>
<sequence>MSINSHLKVELQNLKRSLAGGYGFDLTKFCAGCWNRTGRFLRRGLSCRHCRRRVCKSCRHFIDEKTWICVLCYKKQ</sequence>
<proteinExistence type="predicted"/>
<keyword evidence="2" id="KW-1185">Reference proteome</keyword>
<evidence type="ECO:0000313" key="1">
    <source>
        <dbReference type="EMBL" id="KAG8181499.1"/>
    </source>
</evidence>
<accession>A0AAV6UBW3</accession>
<evidence type="ECO:0008006" key="3">
    <source>
        <dbReference type="Google" id="ProtNLM"/>
    </source>
</evidence>
<dbReference type="SUPFAM" id="SSF57903">
    <property type="entry name" value="FYVE/PHD zinc finger"/>
    <property type="match status" value="1"/>
</dbReference>
<evidence type="ECO:0000313" key="2">
    <source>
        <dbReference type="Proteomes" id="UP000827092"/>
    </source>
</evidence>
<dbReference type="Proteomes" id="UP000827092">
    <property type="component" value="Unassembled WGS sequence"/>
</dbReference>
<dbReference type="AlphaFoldDB" id="A0AAV6UBW3"/>
<gene>
    <name evidence="1" type="ORF">JTE90_010170</name>
</gene>
<reference evidence="1 2" key="1">
    <citation type="journal article" date="2022" name="Nat. Ecol. Evol.">
        <title>A masculinizing supergene underlies an exaggerated male reproductive morph in a spider.</title>
        <authorList>
            <person name="Hendrickx F."/>
            <person name="De Corte Z."/>
            <person name="Sonet G."/>
            <person name="Van Belleghem S.M."/>
            <person name="Kostlbacher S."/>
            <person name="Vangestel C."/>
        </authorList>
    </citation>
    <scope>NUCLEOTIDE SEQUENCE [LARGE SCALE GENOMIC DNA]</scope>
    <source>
        <strain evidence="1">W744_W776</strain>
    </source>
</reference>
<organism evidence="1 2">
    <name type="scientific">Oedothorax gibbosus</name>
    <dbReference type="NCBI Taxonomy" id="931172"/>
    <lineage>
        <taxon>Eukaryota</taxon>
        <taxon>Metazoa</taxon>
        <taxon>Ecdysozoa</taxon>
        <taxon>Arthropoda</taxon>
        <taxon>Chelicerata</taxon>
        <taxon>Arachnida</taxon>
        <taxon>Araneae</taxon>
        <taxon>Araneomorphae</taxon>
        <taxon>Entelegynae</taxon>
        <taxon>Araneoidea</taxon>
        <taxon>Linyphiidae</taxon>
        <taxon>Erigoninae</taxon>
        <taxon>Oedothorax</taxon>
    </lineage>
</organism>
<dbReference type="InterPro" id="IPR011011">
    <property type="entry name" value="Znf_FYVE_PHD"/>
</dbReference>